<keyword evidence="1" id="KW-0812">Transmembrane</keyword>
<keyword evidence="3" id="KW-1185">Reference proteome</keyword>
<protein>
    <submittedName>
        <fullName evidence="2">Uncharacterized protein</fullName>
    </submittedName>
</protein>
<sequence>MTSTMRSAVAKVLMAAVAVSSVGVALAHEAHEHAPAPAPLATSAASGLLPGTMVASLIAVILGSVAARWF</sequence>
<keyword evidence="1" id="KW-1133">Transmembrane helix</keyword>
<organism evidence="2 3">
    <name type="scientific">Marchantia polymorpha</name>
    <name type="common">Common liverwort</name>
    <name type="synonym">Marchantia aquatica</name>
    <dbReference type="NCBI Taxonomy" id="3197"/>
    <lineage>
        <taxon>Eukaryota</taxon>
        <taxon>Viridiplantae</taxon>
        <taxon>Streptophyta</taxon>
        <taxon>Embryophyta</taxon>
        <taxon>Marchantiophyta</taxon>
        <taxon>Marchantiopsida</taxon>
        <taxon>Marchantiidae</taxon>
        <taxon>Marchantiales</taxon>
        <taxon>Marchantiaceae</taxon>
        <taxon>Marchantia</taxon>
    </lineage>
</organism>
<dbReference type="Gramene" id="Mp7g01990.1">
    <property type="protein sequence ID" value="Mp7g01990.1.cds1"/>
    <property type="gene ID" value="Mp7g01990"/>
</dbReference>
<evidence type="ECO:0000313" key="2">
    <source>
        <dbReference type="EMBL" id="PTQ33547.1"/>
    </source>
</evidence>
<dbReference type="EMBL" id="KZ772760">
    <property type="protein sequence ID" value="PTQ33547.1"/>
    <property type="molecule type" value="Genomic_DNA"/>
</dbReference>
<evidence type="ECO:0000313" key="3">
    <source>
        <dbReference type="Proteomes" id="UP000244005"/>
    </source>
</evidence>
<keyword evidence="1" id="KW-0472">Membrane</keyword>
<name>A0A2R6WI57_MARPO</name>
<accession>A0A2R6WI57</accession>
<feature type="transmembrane region" description="Helical" evidence="1">
    <location>
        <begin position="43"/>
        <end position="67"/>
    </location>
</feature>
<reference evidence="3" key="1">
    <citation type="journal article" date="2017" name="Cell">
        <title>Insights into land plant evolution garnered from the Marchantia polymorpha genome.</title>
        <authorList>
            <person name="Bowman J.L."/>
            <person name="Kohchi T."/>
            <person name="Yamato K.T."/>
            <person name="Jenkins J."/>
            <person name="Shu S."/>
            <person name="Ishizaki K."/>
            <person name="Yamaoka S."/>
            <person name="Nishihama R."/>
            <person name="Nakamura Y."/>
            <person name="Berger F."/>
            <person name="Adam C."/>
            <person name="Aki S.S."/>
            <person name="Althoff F."/>
            <person name="Araki T."/>
            <person name="Arteaga-Vazquez M.A."/>
            <person name="Balasubrmanian S."/>
            <person name="Barry K."/>
            <person name="Bauer D."/>
            <person name="Boehm C.R."/>
            <person name="Briginshaw L."/>
            <person name="Caballero-Perez J."/>
            <person name="Catarino B."/>
            <person name="Chen F."/>
            <person name="Chiyoda S."/>
            <person name="Chovatia M."/>
            <person name="Davies K.M."/>
            <person name="Delmans M."/>
            <person name="Demura T."/>
            <person name="Dierschke T."/>
            <person name="Dolan L."/>
            <person name="Dorantes-Acosta A.E."/>
            <person name="Eklund D.M."/>
            <person name="Florent S.N."/>
            <person name="Flores-Sandoval E."/>
            <person name="Fujiyama A."/>
            <person name="Fukuzawa H."/>
            <person name="Galik B."/>
            <person name="Grimanelli D."/>
            <person name="Grimwood J."/>
            <person name="Grossniklaus U."/>
            <person name="Hamada T."/>
            <person name="Haseloff J."/>
            <person name="Hetherington A.J."/>
            <person name="Higo A."/>
            <person name="Hirakawa Y."/>
            <person name="Hundley H.N."/>
            <person name="Ikeda Y."/>
            <person name="Inoue K."/>
            <person name="Inoue S.I."/>
            <person name="Ishida S."/>
            <person name="Jia Q."/>
            <person name="Kakita M."/>
            <person name="Kanazawa T."/>
            <person name="Kawai Y."/>
            <person name="Kawashima T."/>
            <person name="Kennedy M."/>
            <person name="Kinose K."/>
            <person name="Kinoshita T."/>
            <person name="Kohara Y."/>
            <person name="Koide E."/>
            <person name="Komatsu K."/>
            <person name="Kopischke S."/>
            <person name="Kubo M."/>
            <person name="Kyozuka J."/>
            <person name="Lagercrantz U."/>
            <person name="Lin S.S."/>
            <person name="Lindquist E."/>
            <person name="Lipzen A.M."/>
            <person name="Lu C.W."/>
            <person name="De Luna E."/>
            <person name="Martienssen R.A."/>
            <person name="Minamino N."/>
            <person name="Mizutani M."/>
            <person name="Mizutani M."/>
            <person name="Mochizuki N."/>
            <person name="Monte I."/>
            <person name="Mosher R."/>
            <person name="Nagasaki H."/>
            <person name="Nakagami H."/>
            <person name="Naramoto S."/>
            <person name="Nishitani K."/>
            <person name="Ohtani M."/>
            <person name="Okamoto T."/>
            <person name="Okumura M."/>
            <person name="Phillips J."/>
            <person name="Pollak B."/>
            <person name="Reinders A."/>
            <person name="Rovekamp M."/>
            <person name="Sano R."/>
            <person name="Sawa S."/>
            <person name="Schmid M.W."/>
            <person name="Shirakawa M."/>
            <person name="Solano R."/>
            <person name="Spunde A."/>
            <person name="Suetsugu N."/>
            <person name="Sugano S."/>
            <person name="Sugiyama A."/>
            <person name="Sun R."/>
            <person name="Suzuki Y."/>
            <person name="Takenaka M."/>
            <person name="Takezawa D."/>
            <person name="Tomogane H."/>
            <person name="Tsuzuki M."/>
            <person name="Ueda T."/>
            <person name="Umeda M."/>
            <person name="Ward J.M."/>
            <person name="Watanabe Y."/>
            <person name="Yazaki K."/>
            <person name="Yokoyama R."/>
            <person name="Yoshitake Y."/>
            <person name="Yotsui I."/>
            <person name="Zachgo S."/>
            <person name="Schmutz J."/>
        </authorList>
    </citation>
    <scope>NUCLEOTIDE SEQUENCE [LARGE SCALE GENOMIC DNA]</scope>
    <source>
        <strain evidence="3">Tak-1</strain>
    </source>
</reference>
<gene>
    <name evidence="2" type="ORF">MARPO_0088s0087</name>
</gene>
<evidence type="ECO:0000256" key="1">
    <source>
        <dbReference type="SAM" id="Phobius"/>
    </source>
</evidence>
<proteinExistence type="predicted"/>
<dbReference type="AlphaFoldDB" id="A0A2R6WI57"/>
<dbReference type="Proteomes" id="UP000244005">
    <property type="component" value="Unassembled WGS sequence"/>
</dbReference>